<comment type="caution">
    <text evidence="1">The sequence shown here is derived from an EMBL/GenBank/DDBJ whole genome shotgun (WGS) entry which is preliminary data.</text>
</comment>
<accession>A0AA39JUB1</accession>
<dbReference type="AlphaFoldDB" id="A0AA39JUB1"/>
<proteinExistence type="predicted"/>
<evidence type="ECO:0000313" key="1">
    <source>
        <dbReference type="EMBL" id="KAK0447579.1"/>
    </source>
</evidence>
<reference evidence="1" key="1">
    <citation type="submission" date="2023-06" db="EMBL/GenBank/DDBJ databases">
        <authorList>
            <consortium name="Lawrence Berkeley National Laboratory"/>
            <person name="Ahrendt S."/>
            <person name="Sahu N."/>
            <person name="Indic B."/>
            <person name="Wong-Bajracharya J."/>
            <person name="Merenyi Z."/>
            <person name="Ke H.-M."/>
            <person name="Monk M."/>
            <person name="Kocsube S."/>
            <person name="Drula E."/>
            <person name="Lipzen A."/>
            <person name="Balint B."/>
            <person name="Henrissat B."/>
            <person name="Andreopoulos B."/>
            <person name="Martin F.M."/>
            <person name="Harder C.B."/>
            <person name="Rigling D."/>
            <person name="Ford K.L."/>
            <person name="Foster G.D."/>
            <person name="Pangilinan J."/>
            <person name="Papanicolaou A."/>
            <person name="Barry K."/>
            <person name="LaButti K."/>
            <person name="Viragh M."/>
            <person name="Koriabine M."/>
            <person name="Yan M."/>
            <person name="Riley R."/>
            <person name="Champramary S."/>
            <person name="Plett K.L."/>
            <person name="Tsai I.J."/>
            <person name="Slot J."/>
            <person name="Sipos G."/>
            <person name="Plett J."/>
            <person name="Nagy L.G."/>
            <person name="Grigoriev I.V."/>
        </authorList>
    </citation>
    <scope>NUCLEOTIDE SEQUENCE</scope>
    <source>
        <strain evidence="1">FPL87.14</strain>
    </source>
</reference>
<organism evidence="1 2">
    <name type="scientific">Armillaria borealis</name>
    <dbReference type="NCBI Taxonomy" id="47425"/>
    <lineage>
        <taxon>Eukaryota</taxon>
        <taxon>Fungi</taxon>
        <taxon>Dikarya</taxon>
        <taxon>Basidiomycota</taxon>
        <taxon>Agaricomycotina</taxon>
        <taxon>Agaricomycetes</taxon>
        <taxon>Agaricomycetidae</taxon>
        <taxon>Agaricales</taxon>
        <taxon>Marasmiineae</taxon>
        <taxon>Physalacriaceae</taxon>
        <taxon>Armillaria</taxon>
    </lineage>
</organism>
<sequence>MASHDVDYQQLEVSAMWVLRTDRLGTSRVVVPFETYALPLVLMARVLSELHKLPVNIPHLPKERALHPQSFRAPSLLPLVWSGDVDEATVVDMVENRAVKSIVIGVRMGGELRQNTLSRVDALRKRGTSITLW</sequence>
<protein>
    <submittedName>
        <fullName evidence="1">Uncharacterized protein</fullName>
    </submittedName>
</protein>
<evidence type="ECO:0000313" key="2">
    <source>
        <dbReference type="Proteomes" id="UP001175226"/>
    </source>
</evidence>
<gene>
    <name evidence="1" type="ORF">EV421DRAFT_1733446</name>
</gene>
<dbReference type="Proteomes" id="UP001175226">
    <property type="component" value="Unassembled WGS sequence"/>
</dbReference>
<dbReference type="EMBL" id="JAUEPT010000011">
    <property type="protein sequence ID" value="KAK0447579.1"/>
    <property type="molecule type" value="Genomic_DNA"/>
</dbReference>
<keyword evidence="2" id="KW-1185">Reference proteome</keyword>
<name>A0AA39JUB1_9AGAR</name>